<dbReference type="PANTHER" id="PTHR11237">
    <property type="entry name" value="COENZYME Q10 BIOSYNTHESIS PROTEIN 7"/>
    <property type="match status" value="1"/>
</dbReference>
<evidence type="ECO:0000313" key="12">
    <source>
        <dbReference type="EMBL" id="SMH66086.1"/>
    </source>
</evidence>
<keyword evidence="6 9" id="KW-0408">Iron</keyword>
<evidence type="ECO:0000256" key="5">
    <source>
        <dbReference type="ARBA" id="ARBA00023002"/>
    </source>
</evidence>
<evidence type="ECO:0000256" key="9">
    <source>
        <dbReference type="HAMAP-Rule" id="MF_01658"/>
    </source>
</evidence>
<comment type="subcellular location">
    <subcellularLocation>
        <location evidence="9">Cell membrane</location>
        <topology evidence="9">Peripheral membrane protein</topology>
    </subcellularLocation>
</comment>
<evidence type="ECO:0000256" key="8">
    <source>
        <dbReference type="ARBA" id="ARBA00023136"/>
    </source>
</evidence>
<name>A0A060UT90_9PROT</name>
<feature type="binding site" evidence="9">
    <location>
        <position position="171"/>
    </location>
    <ligand>
        <name>Fe cation</name>
        <dbReference type="ChEBI" id="CHEBI:24875"/>
        <label>2</label>
    </ligand>
</feature>
<accession>A0A060UT90</accession>
<keyword evidence="8 9" id="KW-0472">Membrane</keyword>
<dbReference type="Gene3D" id="1.20.1260.10">
    <property type="match status" value="1"/>
</dbReference>
<dbReference type="EMBL" id="LT841305">
    <property type="protein sequence ID" value="SMH66086.1"/>
    <property type="molecule type" value="Genomic_DNA"/>
</dbReference>
<dbReference type="Pfam" id="PF03232">
    <property type="entry name" value="COQ7"/>
    <property type="match status" value="1"/>
</dbReference>
<dbReference type="Proteomes" id="UP000595420">
    <property type="component" value="Chromosome"/>
</dbReference>
<dbReference type="InterPro" id="IPR011566">
    <property type="entry name" value="Ubq_synth_Coq7"/>
</dbReference>
<protein>
    <recommendedName>
        <fullName evidence="9">3-demethoxyubiquinol 3-hydroxylase</fullName>
        <shortName evidence="9">DMQ hydroxylase</shortName>
        <ecNumber evidence="9">1.14.99.60</ecNumber>
    </recommendedName>
    <alternativeName>
        <fullName evidence="9">2-nonaprenyl-3-methyl-6-methoxy-1,4-benzoquinol hydroxylase</fullName>
    </alternativeName>
</protein>
<evidence type="ECO:0000256" key="7">
    <source>
        <dbReference type="ARBA" id="ARBA00023033"/>
    </source>
</evidence>
<dbReference type="GO" id="GO:0008682">
    <property type="term" value="F:3-demethoxyubiquinol 3-hydroxylase activity"/>
    <property type="evidence" value="ECO:0007669"/>
    <property type="project" value="UniProtKB-EC"/>
</dbReference>
<comment type="pathway">
    <text evidence="1 9">Cofactor biosynthesis; ubiquinone biosynthesis.</text>
</comment>
<dbReference type="GO" id="GO:0006744">
    <property type="term" value="P:ubiquinone biosynthetic process"/>
    <property type="evidence" value="ECO:0007669"/>
    <property type="project" value="UniProtKB-UniRule"/>
</dbReference>
<keyword evidence="4 9" id="KW-0479">Metal-binding</keyword>
<evidence type="ECO:0000256" key="3">
    <source>
        <dbReference type="ARBA" id="ARBA00022688"/>
    </source>
</evidence>
<dbReference type="InterPro" id="IPR009078">
    <property type="entry name" value="Ferritin-like_SF"/>
</dbReference>
<evidence type="ECO:0000256" key="6">
    <source>
        <dbReference type="ARBA" id="ARBA00023004"/>
    </source>
</evidence>
<feature type="binding site" evidence="9">
    <location>
        <position position="57"/>
    </location>
    <ligand>
        <name>Fe cation</name>
        <dbReference type="ChEBI" id="CHEBI:24875"/>
        <label>1</label>
    </ligand>
</feature>
<evidence type="ECO:0000256" key="2">
    <source>
        <dbReference type="ARBA" id="ARBA00022475"/>
    </source>
</evidence>
<proteinExistence type="inferred from homology"/>
<evidence type="ECO:0000313" key="13">
    <source>
        <dbReference type="Proteomes" id="UP000193925"/>
    </source>
</evidence>
<reference evidence="10" key="2">
    <citation type="submission" date="2014-07" db="EMBL/GenBank/DDBJ databases">
        <title>Initial genome analysis of the psychrotolerant acidophile Acidithiobacillus ferrivorans CF27: insights into iron and sulfur oxidation pathways and into biofilm formation.</title>
        <authorList>
            <person name="Talla E."/>
            <person name="Hedrich S."/>
            <person name="Mangenot S."/>
            <person name="Ji B."/>
            <person name="Johnson D.B."/>
            <person name="Barbe V."/>
            <person name="Bonnefoy V."/>
        </authorList>
    </citation>
    <scope>NUCLEOTIDE SEQUENCE [LARGE SCALE GENOMIC DNA]</scope>
    <source>
        <strain evidence="10">CF27</strain>
    </source>
</reference>
<feature type="binding site" evidence="9">
    <location>
        <position position="174"/>
    </location>
    <ligand>
        <name>Fe cation</name>
        <dbReference type="ChEBI" id="CHEBI:24875"/>
        <label>2</label>
    </ligand>
</feature>
<comment type="similarity">
    <text evidence="9">Belongs to the COQ7 family.</text>
</comment>
<dbReference type="InterPro" id="IPR012347">
    <property type="entry name" value="Ferritin-like"/>
</dbReference>
<dbReference type="RefSeq" id="WP_014027680.1">
    <property type="nucleotide sequence ID" value="NZ_CCCS020000052.1"/>
</dbReference>
<evidence type="ECO:0000256" key="4">
    <source>
        <dbReference type="ARBA" id="ARBA00022723"/>
    </source>
</evidence>
<dbReference type="NCBIfam" id="NF033656">
    <property type="entry name" value="DMQ_monoox_COQ7"/>
    <property type="match status" value="1"/>
</dbReference>
<dbReference type="Proteomes" id="UP000193925">
    <property type="component" value="Chromosome AFERRI"/>
</dbReference>
<reference evidence="12 13" key="3">
    <citation type="submission" date="2017-03" db="EMBL/GenBank/DDBJ databases">
        <authorList>
            <person name="Regsiter A."/>
            <person name="William W."/>
        </authorList>
    </citation>
    <scope>NUCLEOTIDE SEQUENCE [LARGE SCALE GENOMIC DNA]</scope>
    <source>
        <strain evidence="12">PRJEB5721</strain>
    </source>
</reference>
<keyword evidence="2 9" id="KW-1003">Cell membrane</keyword>
<dbReference type="AlphaFoldDB" id="A0A060UT90"/>
<comment type="function">
    <text evidence="9">Catalyzes the hydroxylation of 2-nonaprenyl-3-methyl-6-methoxy-1,4-benzoquinol during ubiquinone biosynthesis.</text>
</comment>
<feature type="binding site" evidence="9">
    <location>
        <position position="171"/>
    </location>
    <ligand>
        <name>Fe cation</name>
        <dbReference type="ChEBI" id="CHEBI:24875"/>
        <label>1</label>
    </ligand>
</feature>
<feature type="binding site" evidence="9">
    <location>
        <position position="90"/>
    </location>
    <ligand>
        <name>Fe cation</name>
        <dbReference type="ChEBI" id="CHEBI:24875"/>
        <label>1</label>
    </ligand>
</feature>
<reference evidence="10" key="1">
    <citation type="submission" date="2014-03" db="EMBL/GenBank/DDBJ databases">
        <authorList>
            <person name="Genoscope - CEA"/>
        </authorList>
    </citation>
    <scope>NUCLEOTIDE SEQUENCE [LARGE SCALE GENOMIC DNA]</scope>
    <source>
        <strain evidence="10">CF27</strain>
    </source>
</reference>
<dbReference type="EMBL" id="CP059488">
    <property type="protein sequence ID" value="QQD72926.1"/>
    <property type="molecule type" value="Genomic_DNA"/>
</dbReference>
<comment type="cofactor">
    <cofactor evidence="9">
        <name>Fe cation</name>
        <dbReference type="ChEBI" id="CHEBI:24875"/>
    </cofactor>
    <text evidence="9">Binds 2 iron ions per subunit.</text>
</comment>
<evidence type="ECO:0000313" key="10">
    <source>
        <dbReference type="EMBL" id="CDQ11630.1"/>
    </source>
</evidence>
<evidence type="ECO:0000313" key="14">
    <source>
        <dbReference type="Proteomes" id="UP000595420"/>
    </source>
</evidence>
<feature type="binding site" evidence="9">
    <location>
        <position position="139"/>
    </location>
    <ligand>
        <name>Fe cation</name>
        <dbReference type="ChEBI" id="CHEBI:24875"/>
        <label>2</label>
    </ligand>
</feature>
<dbReference type="EC" id="1.14.99.60" evidence="9"/>
<keyword evidence="5 9" id="KW-0560">Oxidoreductase</keyword>
<keyword evidence="13" id="KW-1185">Reference proteome</keyword>
<dbReference type="EMBL" id="CCCS020000052">
    <property type="protein sequence ID" value="CDQ11630.1"/>
    <property type="molecule type" value="Genomic_DNA"/>
</dbReference>
<dbReference type="GO" id="GO:0046872">
    <property type="term" value="F:metal ion binding"/>
    <property type="evidence" value="ECO:0007669"/>
    <property type="project" value="UniProtKB-KW"/>
</dbReference>
<dbReference type="GO" id="GO:0005886">
    <property type="term" value="C:plasma membrane"/>
    <property type="evidence" value="ECO:0007669"/>
    <property type="project" value="UniProtKB-SubCell"/>
</dbReference>
<dbReference type="CDD" id="cd01042">
    <property type="entry name" value="DMQH"/>
    <property type="match status" value="1"/>
</dbReference>
<dbReference type="UniPathway" id="UPA00232"/>
<reference evidence="11 14" key="4">
    <citation type="submission" date="2020-07" db="EMBL/GenBank/DDBJ databases">
        <title>Complete genome sequence analysis of Acidithiobacillus ferrivorans XJFY6S-08 reveals extreme environmental adaptation to alpine acid mine drainage.</title>
        <authorList>
            <person name="Yan L."/>
            <person name="Ni Y."/>
        </authorList>
    </citation>
    <scope>NUCLEOTIDE SEQUENCE [LARGE SCALE GENOMIC DNA]</scope>
    <source>
        <strain evidence="11 14">XJFY6S-08</strain>
    </source>
</reference>
<evidence type="ECO:0000256" key="1">
    <source>
        <dbReference type="ARBA" id="ARBA00004749"/>
    </source>
</evidence>
<dbReference type="SUPFAM" id="SSF47240">
    <property type="entry name" value="Ferritin-like"/>
    <property type="match status" value="1"/>
</dbReference>
<comment type="catalytic activity">
    <reaction evidence="9">
        <text>a 5-methoxy-2-methyl-3-(all-trans-polyprenyl)benzene-1,4-diol + AH2 + O2 = a 3-demethylubiquinol + A + H2O</text>
        <dbReference type="Rhea" id="RHEA:50908"/>
        <dbReference type="Rhea" id="RHEA-COMP:10859"/>
        <dbReference type="Rhea" id="RHEA-COMP:10914"/>
        <dbReference type="ChEBI" id="CHEBI:13193"/>
        <dbReference type="ChEBI" id="CHEBI:15377"/>
        <dbReference type="ChEBI" id="CHEBI:15379"/>
        <dbReference type="ChEBI" id="CHEBI:17499"/>
        <dbReference type="ChEBI" id="CHEBI:84167"/>
        <dbReference type="ChEBI" id="CHEBI:84422"/>
        <dbReference type="EC" id="1.14.99.60"/>
    </reaction>
</comment>
<dbReference type="HAMAP" id="MF_01658">
    <property type="entry name" value="COQ7"/>
    <property type="match status" value="1"/>
</dbReference>
<dbReference type="InterPro" id="IPR047809">
    <property type="entry name" value="COQ7_proteobact"/>
</dbReference>
<gene>
    <name evidence="10" type="primary">coq</name>
    <name evidence="9 11" type="synonym">coq7</name>
    <name evidence="12" type="ORF">AFERRI_20875</name>
    <name evidence="10" type="ORF">AFERRI_560179</name>
    <name evidence="11" type="ORF">H2515_00865</name>
</gene>
<feature type="binding site" evidence="9">
    <location>
        <position position="87"/>
    </location>
    <ligand>
        <name>Fe cation</name>
        <dbReference type="ChEBI" id="CHEBI:24875"/>
        <label>1</label>
    </ligand>
</feature>
<dbReference type="PANTHER" id="PTHR11237:SF4">
    <property type="entry name" value="5-DEMETHOXYUBIQUINONE HYDROXYLASE, MITOCHONDRIAL"/>
    <property type="match status" value="1"/>
</dbReference>
<keyword evidence="3 9" id="KW-0831">Ubiquinone biosynthesis</keyword>
<sequence>MFSDQVIANIDNALRTLTGQQIGSDRPYPARDVPDALLRPWERQRAGRMMRVNHAGEIMAQALYTGQATGTNDPALREQLQQARVEEEDHLRWCEARLRELNSRPSLLAPLWYSAGWSMGFLAARRGRASNLGLVVAVENQVEEHLNSHLDELPADDERSRAIVAQMRDDEVGHAEKAEALGAEKLPMPVRMAMGVFSKVLTRGALWI</sequence>
<feature type="binding site" evidence="9">
    <location>
        <position position="87"/>
    </location>
    <ligand>
        <name>Fe cation</name>
        <dbReference type="ChEBI" id="CHEBI:24875"/>
        <label>2</label>
    </ligand>
</feature>
<organism evidence="10">
    <name type="scientific">Acidithiobacillus ferrivorans</name>
    <dbReference type="NCBI Taxonomy" id="160808"/>
    <lineage>
        <taxon>Bacteria</taxon>
        <taxon>Pseudomonadati</taxon>
        <taxon>Pseudomonadota</taxon>
        <taxon>Acidithiobacillia</taxon>
        <taxon>Acidithiobacillales</taxon>
        <taxon>Acidithiobacillaceae</taxon>
        <taxon>Acidithiobacillus</taxon>
    </lineage>
</organism>
<keyword evidence="7 9" id="KW-0503">Monooxygenase</keyword>
<evidence type="ECO:0000313" key="11">
    <source>
        <dbReference type="EMBL" id="QQD72926.1"/>
    </source>
</evidence>